<keyword evidence="4" id="KW-1185">Reference proteome</keyword>
<feature type="domain" description="DNA polymerase zeta catalytic subunit N-terminal" evidence="2">
    <location>
        <begin position="36"/>
        <end position="79"/>
    </location>
</feature>
<dbReference type="GO" id="GO:0042276">
    <property type="term" value="P:error-prone translesion synthesis"/>
    <property type="evidence" value="ECO:0007669"/>
    <property type="project" value="TreeGrafter"/>
</dbReference>
<proteinExistence type="predicted"/>
<feature type="region of interest" description="Disordered" evidence="1">
    <location>
        <begin position="381"/>
        <end position="408"/>
    </location>
</feature>
<dbReference type="InterPro" id="IPR030559">
    <property type="entry name" value="PolZ_Rev3"/>
</dbReference>
<dbReference type="AlphaFoldDB" id="A0A5C7I9K0"/>
<dbReference type="PANTHER" id="PTHR45812">
    <property type="entry name" value="DNA POLYMERASE ZETA CATALYTIC SUBUNIT"/>
    <property type="match status" value="1"/>
</dbReference>
<dbReference type="Proteomes" id="UP000323000">
    <property type="component" value="Chromosome 3"/>
</dbReference>
<feature type="region of interest" description="Disordered" evidence="1">
    <location>
        <begin position="560"/>
        <end position="579"/>
    </location>
</feature>
<name>A0A5C7I9K0_9ROSI</name>
<evidence type="ECO:0000259" key="2">
    <source>
        <dbReference type="Pfam" id="PF24065"/>
    </source>
</evidence>
<dbReference type="EMBL" id="VAHF01000003">
    <property type="protein sequence ID" value="TXG65419.1"/>
    <property type="molecule type" value="Genomic_DNA"/>
</dbReference>
<dbReference type="InterPro" id="IPR012337">
    <property type="entry name" value="RNaseH-like_sf"/>
</dbReference>
<evidence type="ECO:0000256" key="1">
    <source>
        <dbReference type="SAM" id="MobiDB-lite"/>
    </source>
</evidence>
<dbReference type="GO" id="GO:0003887">
    <property type="term" value="F:DNA-directed DNA polymerase activity"/>
    <property type="evidence" value="ECO:0007669"/>
    <property type="project" value="TreeGrafter"/>
</dbReference>
<dbReference type="SUPFAM" id="SSF53098">
    <property type="entry name" value="Ribonuclease H-like"/>
    <property type="match status" value="1"/>
</dbReference>
<dbReference type="GO" id="GO:0000724">
    <property type="term" value="P:double-strand break repair via homologous recombination"/>
    <property type="evidence" value="ECO:0007669"/>
    <property type="project" value="TreeGrafter"/>
</dbReference>
<dbReference type="GO" id="GO:0016035">
    <property type="term" value="C:zeta DNA polymerase complex"/>
    <property type="evidence" value="ECO:0007669"/>
    <property type="project" value="InterPro"/>
</dbReference>
<dbReference type="OrthoDB" id="2414538at2759"/>
<reference evidence="4" key="1">
    <citation type="journal article" date="2019" name="Gigascience">
        <title>De novo genome assembly of the endangered Acer yangbiense, a plant species with extremely small populations endemic to Yunnan Province, China.</title>
        <authorList>
            <person name="Yang J."/>
            <person name="Wariss H.M."/>
            <person name="Tao L."/>
            <person name="Zhang R."/>
            <person name="Yun Q."/>
            <person name="Hollingsworth P."/>
            <person name="Dao Z."/>
            <person name="Luo G."/>
            <person name="Guo H."/>
            <person name="Ma Y."/>
            <person name="Sun W."/>
        </authorList>
    </citation>
    <scope>NUCLEOTIDE SEQUENCE [LARGE SCALE GENOMIC DNA]</scope>
    <source>
        <strain evidence="4">cv. Malutang</strain>
    </source>
</reference>
<comment type="caution">
    <text evidence="3">The sequence shown here is derived from an EMBL/GenBank/DDBJ whole genome shotgun (WGS) entry which is preliminary data.</text>
</comment>
<protein>
    <recommendedName>
        <fullName evidence="2">DNA polymerase zeta catalytic subunit N-terminal domain-containing protein</fullName>
    </recommendedName>
</protein>
<evidence type="ECO:0000313" key="4">
    <source>
        <dbReference type="Proteomes" id="UP000323000"/>
    </source>
</evidence>
<gene>
    <name evidence="3" type="ORF">EZV62_006694</name>
</gene>
<dbReference type="InterPro" id="IPR056447">
    <property type="entry name" value="REV3_N"/>
</dbReference>
<dbReference type="GO" id="GO:0005634">
    <property type="term" value="C:nucleus"/>
    <property type="evidence" value="ECO:0007669"/>
    <property type="project" value="TreeGrafter"/>
</dbReference>
<evidence type="ECO:0000313" key="3">
    <source>
        <dbReference type="EMBL" id="TXG65419.1"/>
    </source>
</evidence>
<organism evidence="3 4">
    <name type="scientific">Acer yangbiense</name>
    <dbReference type="NCBI Taxonomy" id="1000413"/>
    <lineage>
        <taxon>Eukaryota</taxon>
        <taxon>Viridiplantae</taxon>
        <taxon>Streptophyta</taxon>
        <taxon>Embryophyta</taxon>
        <taxon>Tracheophyta</taxon>
        <taxon>Spermatophyta</taxon>
        <taxon>Magnoliopsida</taxon>
        <taxon>eudicotyledons</taxon>
        <taxon>Gunneridae</taxon>
        <taxon>Pentapetalae</taxon>
        <taxon>rosids</taxon>
        <taxon>malvids</taxon>
        <taxon>Sapindales</taxon>
        <taxon>Sapindaceae</taxon>
        <taxon>Hippocastanoideae</taxon>
        <taxon>Acereae</taxon>
        <taxon>Acer</taxon>
    </lineage>
</organism>
<sequence>MYGFDDLEEKNLESPGAVDEENALALLIICVHAIIDLYSINLSQLKLMLSGFCDKAHEVPIVRVYGSTPAGQKTCLHVHRLQPNQEGWVKLQTSLLLIWADDAYTHAVSVALEKALKGGAVLVKSLQPHESHIPFILQFMEVFFLQIDYNLYGMGHLHLLKELDKLPRNSADFQADSIGSESLSSPFWVSSTIPGDWMWQLSSQFDGLSDQNIKRQIVCELEGDATVNDIVNQQFKMYTSLSPAPTDVKMVQSLLPIWEERTEMCEAAMPPDPGKPLPQDVLKTLSLDPEHLSFLKEKNIIASLSLHGEEIGTTTSQGKDVCPKLSCGGQMQSSEMVGTLNAKAAEDLNSDDELLRATILSPLLPETTIDKVLEKANMDYERESQKGVNRTQTSSQKKIPQVDGSSDDLHLCSAESAENPSKIEMKIESERSLEHQNEKFIGQEQGQDSGVCSFGCSGSTSFNVEGKPLDLIAMTFCRKLPTPDSKDGQFENGSCSPTTPDHSYLLTRKLMKEHEHQLALGSMRLFLMNLLLFLFAFQGRALDNILPYFARDCPEEKEFQSKWQKNSNRKSHQEDSTGVPTQYLNDVSCLYMLTPAFSPPSVDCVNRWLLRDEGVGEVNKSSVEAWSLSPKEELHPETDGMVNTELNSDSKEVTTMLQSESCVAEENACTYYNLQPESAIADSVVVENAIIEDEWRELMPMVSMLVVELSSMYGEVKLNVYTIEAVAEAAVLRRKTPSIPYIALTKWFASGPGRGRISPQDFVFAKEVRLGSYSTRASSSLPPAAIVATKAMRADPRAEPDMRRVP</sequence>
<dbReference type="PANTHER" id="PTHR45812:SF1">
    <property type="entry name" value="DNA POLYMERASE ZETA CATALYTIC SUBUNIT"/>
    <property type="match status" value="1"/>
</dbReference>
<feature type="compositionally biased region" description="Polar residues" evidence="1">
    <location>
        <begin position="386"/>
        <end position="398"/>
    </location>
</feature>
<dbReference type="Pfam" id="PF24065">
    <property type="entry name" value="REV3_N"/>
    <property type="match status" value="1"/>
</dbReference>
<accession>A0A5C7I9K0</accession>